<gene>
    <name evidence="12" type="ORF">GA0070563_112255</name>
</gene>
<evidence type="ECO:0000256" key="4">
    <source>
        <dbReference type="ARBA" id="ARBA00023001"/>
    </source>
</evidence>
<evidence type="ECO:0000256" key="10">
    <source>
        <dbReference type="SAM" id="SignalP"/>
    </source>
</evidence>
<evidence type="ECO:0000256" key="8">
    <source>
        <dbReference type="RuleBase" id="RU361153"/>
    </source>
</evidence>
<dbReference type="STRING" id="47853.TK50_05290"/>
<accession>A0A1C5AE85</accession>
<comment type="similarity">
    <text evidence="8">Belongs to the glycosyl hydrolase 5 (cellulase A) family.</text>
</comment>
<keyword evidence="13" id="KW-1185">Reference proteome</keyword>
<dbReference type="InterPro" id="IPR018087">
    <property type="entry name" value="Glyco_hydro_5_CS"/>
</dbReference>
<name>A0A1C5AE85_9ACTN</name>
<dbReference type="PROSITE" id="PS00659">
    <property type="entry name" value="GLYCOSYL_HYDROL_F5"/>
    <property type="match status" value="1"/>
</dbReference>
<feature type="compositionally biased region" description="Polar residues" evidence="9">
    <location>
        <begin position="125"/>
        <end position="141"/>
    </location>
</feature>
<dbReference type="InterPro" id="IPR017853">
    <property type="entry name" value="GH"/>
</dbReference>
<evidence type="ECO:0000313" key="12">
    <source>
        <dbReference type="EMBL" id="SCF43562.1"/>
    </source>
</evidence>
<evidence type="ECO:0000259" key="11">
    <source>
        <dbReference type="PROSITE" id="PS51173"/>
    </source>
</evidence>
<protein>
    <recommendedName>
        <fullName evidence="8">Endoglucanase</fullName>
        <ecNumber evidence="8">3.2.1.4</ecNumber>
    </recommendedName>
</protein>
<evidence type="ECO:0000256" key="1">
    <source>
        <dbReference type="ARBA" id="ARBA00000966"/>
    </source>
</evidence>
<comment type="catalytic activity">
    <reaction evidence="1 8">
        <text>Endohydrolysis of (1-&gt;4)-beta-D-glucosidic linkages in cellulose, lichenin and cereal beta-D-glucans.</text>
        <dbReference type="EC" id="3.2.1.4"/>
    </reaction>
</comment>
<dbReference type="PANTHER" id="PTHR34142:SF1">
    <property type="entry name" value="GLYCOSIDE HYDROLASE FAMILY 5 DOMAIN-CONTAINING PROTEIN"/>
    <property type="match status" value="1"/>
</dbReference>
<evidence type="ECO:0000256" key="7">
    <source>
        <dbReference type="ARBA" id="ARBA00023326"/>
    </source>
</evidence>
<dbReference type="GO" id="GO:0030247">
    <property type="term" value="F:polysaccharide binding"/>
    <property type="evidence" value="ECO:0007669"/>
    <property type="project" value="UniProtKB-UniRule"/>
</dbReference>
<dbReference type="InterPro" id="IPR008965">
    <property type="entry name" value="CBM2/CBM3_carb-bd_dom_sf"/>
</dbReference>
<sequence>MRHRHALLAVGTTATLVAAGLAGLTFPASAAATGCSVAYTVQSQWTGGFSGNVAITNLGSALTGWTLTFDFPTSGQQVTQGWSATWSQSGTSVSAASLSWNGSLGTGGSTTIGFNGSWSGSNPVPKSFALNGTTCTGSVTSPTPEPTTTPPPTTPPPTTPPPTTPPPTTPPPTTPPPTGAAPALKVSGNRLVTASGATYRLLGVNRASGEFACVQGKGMWDSGPVDQASVNAMKAWNIRAVRIPLNEDCWLGLSGSPSGATYQQAVKDYVNLLVANGINPILDLHWTHGQYTGNISACADVNATCQKPMPSMQHTPQFWTGVANAFKGNDAVVFDLFNEPYPDAANNWSDMAAAWRCLRDGGTCTGITYEVAGMQDLVDAVRATGASNVLLVAGLTWTNDLSQWLTYKPNDPLGNIVASWHSYNFNACVTASCWDSQIGAVAAQVPVHAGEIGQDTCAHDYIDQVMTWLDSKRIGYTAWTWNPWGCSGGNVLIQDYDGTPTSTYGEGYKAHLLSVTP</sequence>
<dbReference type="RefSeq" id="WP_083302874.1">
    <property type="nucleotide sequence ID" value="NZ_FMCT01000012.1"/>
</dbReference>
<keyword evidence="5 8" id="KW-0119">Carbohydrate metabolism</keyword>
<organism evidence="12 13">
    <name type="scientific">Micromonospora carbonacea</name>
    <dbReference type="NCBI Taxonomy" id="47853"/>
    <lineage>
        <taxon>Bacteria</taxon>
        <taxon>Bacillati</taxon>
        <taxon>Actinomycetota</taxon>
        <taxon>Actinomycetes</taxon>
        <taxon>Micromonosporales</taxon>
        <taxon>Micromonosporaceae</taxon>
        <taxon>Micromonospora</taxon>
    </lineage>
</organism>
<dbReference type="EMBL" id="FMCT01000012">
    <property type="protein sequence ID" value="SCF43562.1"/>
    <property type="molecule type" value="Genomic_DNA"/>
</dbReference>
<dbReference type="AlphaFoldDB" id="A0A1C5AE85"/>
<evidence type="ECO:0000256" key="3">
    <source>
        <dbReference type="ARBA" id="ARBA00022801"/>
    </source>
</evidence>
<evidence type="ECO:0000256" key="9">
    <source>
        <dbReference type="SAM" id="MobiDB-lite"/>
    </source>
</evidence>
<dbReference type="GO" id="GO:0008810">
    <property type="term" value="F:cellulase activity"/>
    <property type="evidence" value="ECO:0007669"/>
    <property type="project" value="UniProtKB-EC"/>
</dbReference>
<dbReference type="InterPro" id="IPR018366">
    <property type="entry name" value="CBM2_CS"/>
</dbReference>
<evidence type="ECO:0000256" key="2">
    <source>
        <dbReference type="ARBA" id="ARBA00022729"/>
    </source>
</evidence>
<evidence type="ECO:0000256" key="6">
    <source>
        <dbReference type="ARBA" id="ARBA00023295"/>
    </source>
</evidence>
<dbReference type="SMART" id="SM00637">
    <property type="entry name" value="CBD_II"/>
    <property type="match status" value="1"/>
</dbReference>
<dbReference type="InterPro" id="IPR012291">
    <property type="entry name" value="CBM2_carb-bd_dom_sf"/>
</dbReference>
<dbReference type="Pfam" id="PF00553">
    <property type="entry name" value="CBM_2"/>
    <property type="match status" value="1"/>
</dbReference>
<evidence type="ECO:0000313" key="13">
    <source>
        <dbReference type="Proteomes" id="UP000183585"/>
    </source>
</evidence>
<keyword evidence="4 8" id="KW-0136">Cellulose degradation</keyword>
<feature type="chain" id="PRO_5008711130" description="Endoglucanase" evidence="10">
    <location>
        <begin position="31"/>
        <end position="517"/>
    </location>
</feature>
<dbReference type="PROSITE" id="PS51173">
    <property type="entry name" value="CBM2"/>
    <property type="match status" value="1"/>
</dbReference>
<dbReference type="PROSITE" id="PS00561">
    <property type="entry name" value="CBM2_A"/>
    <property type="match status" value="1"/>
</dbReference>
<dbReference type="SUPFAM" id="SSF49384">
    <property type="entry name" value="Carbohydrate-binding domain"/>
    <property type="match status" value="1"/>
</dbReference>
<keyword evidence="3 8" id="KW-0378">Hydrolase</keyword>
<feature type="signal peptide" evidence="10">
    <location>
        <begin position="1"/>
        <end position="30"/>
    </location>
</feature>
<dbReference type="SUPFAM" id="SSF51445">
    <property type="entry name" value="(Trans)glycosidases"/>
    <property type="match status" value="1"/>
</dbReference>
<feature type="region of interest" description="Disordered" evidence="9">
    <location>
        <begin position="125"/>
        <end position="183"/>
    </location>
</feature>
<keyword evidence="6 8" id="KW-0326">Glycosidase</keyword>
<dbReference type="Gene3D" id="3.20.20.80">
    <property type="entry name" value="Glycosidases"/>
    <property type="match status" value="1"/>
</dbReference>
<dbReference type="GO" id="GO:0030245">
    <property type="term" value="P:cellulose catabolic process"/>
    <property type="evidence" value="ECO:0007669"/>
    <property type="project" value="UniProtKB-KW"/>
</dbReference>
<dbReference type="Pfam" id="PF00150">
    <property type="entry name" value="Cellulase"/>
    <property type="match status" value="1"/>
</dbReference>
<dbReference type="PROSITE" id="PS51257">
    <property type="entry name" value="PROKAR_LIPOPROTEIN"/>
    <property type="match status" value="1"/>
</dbReference>
<keyword evidence="7 8" id="KW-0624">Polysaccharide degradation</keyword>
<reference evidence="13" key="1">
    <citation type="submission" date="2016-06" db="EMBL/GenBank/DDBJ databases">
        <authorList>
            <person name="Varghese N."/>
            <person name="Submissions Spin"/>
        </authorList>
    </citation>
    <scope>NUCLEOTIDE SEQUENCE [LARGE SCALE GENOMIC DNA]</scope>
    <source>
        <strain evidence="13">DSM 43168</strain>
    </source>
</reference>
<feature type="compositionally biased region" description="Pro residues" evidence="9">
    <location>
        <begin position="143"/>
        <end position="179"/>
    </location>
</feature>
<feature type="domain" description="CBM2" evidence="11">
    <location>
        <begin position="28"/>
        <end position="138"/>
    </location>
</feature>
<dbReference type="EC" id="3.2.1.4" evidence="8"/>
<keyword evidence="2 10" id="KW-0732">Signal</keyword>
<dbReference type="Proteomes" id="UP000183585">
    <property type="component" value="Unassembled WGS sequence"/>
</dbReference>
<dbReference type="PANTHER" id="PTHR34142">
    <property type="entry name" value="ENDO-BETA-1,4-GLUCANASE A"/>
    <property type="match status" value="1"/>
</dbReference>
<dbReference type="InterPro" id="IPR001919">
    <property type="entry name" value="CBD2"/>
</dbReference>
<evidence type="ECO:0000256" key="5">
    <source>
        <dbReference type="ARBA" id="ARBA00023277"/>
    </source>
</evidence>
<dbReference type="InterPro" id="IPR001547">
    <property type="entry name" value="Glyco_hydro_5"/>
</dbReference>
<dbReference type="Gene3D" id="2.60.40.290">
    <property type="match status" value="1"/>
</dbReference>
<proteinExistence type="inferred from homology"/>